<proteinExistence type="predicted"/>
<name>A0A6S5JSX1_ENTCL</name>
<dbReference type="Proteomes" id="UP000515488">
    <property type="component" value="Plasmid pWP5-S18-CRE-02_1"/>
</dbReference>
<protein>
    <submittedName>
        <fullName evidence="3">RepB family plasmid replication initiator protein</fullName>
    </submittedName>
    <submittedName>
        <fullName evidence="2">Replication protein RepA</fullName>
    </submittedName>
</protein>
<dbReference type="Proteomes" id="UP001158360">
    <property type="component" value="Unassembled WGS sequence"/>
</dbReference>
<feature type="region of interest" description="Disordered" evidence="1">
    <location>
        <begin position="295"/>
        <end position="345"/>
    </location>
</feature>
<evidence type="ECO:0000256" key="1">
    <source>
        <dbReference type="SAM" id="MobiDB-lite"/>
    </source>
</evidence>
<gene>
    <name evidence="3" type="ORF">N7383_06725</name>
    <name evidence="2" type="ORF">WP5S18C02_P10020</name>
</gene>
<feature type="compositionally biased region" description="Acidic residues" evidence="1">
    <location>
        <begin position="307"/>
        <end position="317"/>
    </location>
</feature>
<geneLocation type="plasmid" evidence="2 4">
    <name>pWP5-S18-CRE-02_1</name>
</geneLocation>
<reference evidence="2 4" key="1">
    <citation type="submission" date="2019-12" db="EMBL/GenBank/DDBJ databases">
        <title>complete genome sequences of Enterobacter cloacae str. WP5-S18-CRE-02 isolated from wastewater treatment plant effluent.</title>
        <authorList>
            <person name="Sekizuka T."/>
            <person name="Itokawa K."/>
            <person name="Yatsu K."/>
            <person name="Inamine Y."/>
            <person name="Kuroda M."/>
        </authorList>
    </citation>
    <scope>NUCLEOTIDE SEQUENCE [LARGE SCALE GENOMIC DNA]</scope>
    <source>
        <strain evidence="2 4">WP5-S18-CRE-02</strain>
        <plasmid evidence="2 4">pWP5-S18-CRE-02_1</plasmid>
    </source>
</reference>
<sequence>MTNEKDSEQQGQMVTRAFSVTERETGKEIILRPNSSRTVQSIALMRLGLFVPSPKSVGRQSREYKTVGFDATKELQTLSLMESEGFTNISIVGQRLDMSVDFKTWMGIIRTLANHPIDNDKISLKFTEFLKLCNPENYRSSTASRKRIDASLRRLASVMLSFTSTHSSKVYTTHLVQSALLDPDSDQVELQIDPKIFELYQYDHKVLMQLKAIKELAKKESAQALYTFIESLPPNPIPISLTRLKNRLNLKTRANSQNATVRKALEELASIGYLQYTEVKKDGKVYFQIHKRDPDLNLNNIQPPPDGDGEGDADEENNGTSGKNNGEPLEGELCPPDEPIDGDETLTIHDLTAEELHYIRSLRSQKKNNPAS</sequence>
<evidence type="ECO:0000313" key="2">
    <source>
        <dbReference type="EMBL" id="BBS34721.1"/>
    </source>
</evidence>
<accession>A0A6S5JSX1</accession>
<reference evidence="3" key="2">
    <citation type="submission" date="2022-09" db="EMBL/GenBank/DDBJ databases">
        <title>Intensive care unit water sources are persistently colonized with multi-drug resistant bacteria and are the site of extensive horizontal gene transfer of antibiotic resistance genes.</title>
        <authorList>
            <person name="Diorio-Toth L."/>
        </authorList>
    </citation>
    <scope>NUCLEOTIDE SEQUENCE</scope>
    <source>
        <strain evidence="3">GD04139</strain>
    </source>
</reference>
<keyword evidence="2" id="KW-0614">Plasmid</keyword>
<organism evidence="2 4">
    <name type="scientific">Enterobacter cloacae</name>
    <dbReference type="NCBI Taxonomy" id="550"/>
    <lineage>
        <taxon>Bacteria</taxon>
        <taxon>Pseudomonadati</taxon>
        <taxon>Pseudomonadota</taxon>
        <taxon>Gammaproteobacteria</taxon>
        <taxon>Enterobacterales</taxon>
        <taxon>Enterobacteriaceae</taxon>
        <taxon>Enterobacter</taxon>
        <taxon>Enterobacter cloacae complex</taxon>
    </lineage>
</organism>
<dbReference type="EMBL" id="JAODZM010000008">
    <property type="protein sequence ID" value="MDH0195319.1"/>
    <property type="molecule type" value="Genomic_DNA"/>
</dbReference>
<evidence type="ECO:0000313" key="4">
    <source>
        <dbReference type="Proteomes" id="UP000515488"/>
    </source>
</evidence>
<dbReference type="EMBL" id="AP022127">
    <property type="protein sequence ID" value="BBS34721.1"/>
    <property type="molecule type" value="Genomic_DNA"/>
</dbReference>
<dbReference type="AlphaFoldDB" id="A0A6S5JSX1"/>
<dbReference type="RefSeq" id="WP_016241547.1">
    <property type="nucleotide sequence ID" value="NZ_AP022127.1"/>
</dbReference>
<evidence type="ECO:0000313" key="3">
    <source>
        <dbReference type="EMBL" id="MDH0195319.1"/>
    </source>
</evidence>